<dbReference type="PANTHER" id="PTHR45776:SF2">
    <property type="entry name" value="MIP04163P"/>
    <property type="match status" value="1"/>
</dbReference>
<feature type="compositionally biased region" description="Basic and acidic residues" evidence="6">
    <location>
        <begin position="776"/>
        <end position="787"/>
    </location>
</feature>
<feature type="compositionally biased region" description="Acidic residues" evidence="6">
    <location>
        <begin position="738"/>
        <end position="749"/>
    </location>
</feature>
<feature type="compositionally biased region" description="Polar residues" evidence="6">
    <location>
        <begin position="328"/>
        <end position="342"/>
    </location>
</feature>
<feature type="compositionally biased region" description="Polar residues" evidence="6">
    <location>
        <begin position="723"/>
        <end position="737"/>
    </location>
</feature>
<dbReference type="GO" id="GO:0000981">
    <property type="term" value="F:DNA-binding transcription factor activity, RNA polymerase II-specific"/>
    <property type="evidence" value="ECO:0007669"/>
    <property type="project" value="TreeGrafter"/>
</dbReference>
<dbReference type="Pfam" id="PF00010">
    <property type="entry name" value="HLH"/>
    <property type="match status" value="1"/>
</dbReference>
<evidence type="ECO:0000259" key="7">
    <source>
        <dbReference type="PROSITE" id="PS50888"/>
    </source>
</evidence>
<protein>
    <recommendedName>
        <fullName evidence="7">BHLH domain-containing protein</fullName>
    </recommendedName>
</protein>
<feature type="region of interest" description="Disordered" evidence="6">
    <location>
        <begin position="1"/>
        <end position="66"/>
    </location>
</feature>
<feature type="compositionally biased region" description="Polar residues" evidence="6">
    <location>
        <begin position="293"/>
        <end position="305"/>
    </location>
</feature>
<name>A0AAD5V3I8_9APHY</name>
<evidence type="ECO:0000256" key="5">
    <source>
        <dbReference type="ARBA" id="ARBA00023242"/>
    </source>
</evidence>
<evidence type="ECO:0000313" key="9">
    <source>
        <dbReference type="Proteomes" id="UP001212997"/>
    </source>
</evidence>
<feature type="compositionally biased region" description="Polar residues" evidence="6">
    <location>
        <begin position="163"/>
        <end position="172"/>
    </location>
</feature>
<feature type="compositionally biased region" description="Basic and acidic residues" evidence="6">
    <location>
        <begin position="710"/>
        <end position="720"/>
    </location>
</feature>
<feature type="compositionally biased region" description="Low complexity" evidence="6">
    <location>
        <begin position="33"/>
        <end position="61"/>
    </location>
</feature>
<dbReference type="GO" id="GO:0005634">
    <property type="term" value="C:nucleus"/>
    <property type="evidence" value="ECO:0007669"/>
    <property type="project" value="UniProtKB-SubCell"/>
</dbReference>
<dbReference type="PROSITE" id="PS50888">
    <property type="entry name" value="BHLH"/>
    <property type="match status" value="1"/>
</dbReference>
<evidence type="ECO:0000256" key="3">
    <source>
        <dbReference type="ARBA" id="ARBA00023125"/>
    </source>
</evidence>
<accession>A0AAD5V3I8</accession>
<gene>
    <name evidence="8" type="ORF">NLI96_g7877</name>
</gene>
<keyword evidence="3" id="KW-0238">DNA-binding</keyword>
<dbReference type="GO" id="GO:0046983">
    <property type="term" value="F:protein dimerization activity"/>
    <property type="evidence" value="ECO:0007669"/>
    <property type="project" value="InterPro"/>
</dbReference>
<dbReference type="Gene3D" id="4.10.280.10">
    <property type="entry name" value="Helix-loop-helix DNA-binding domain"/>
    <property type="match status" value="1"/>
</dbReference>
<comment type="caution">
    <text evidence="8">The sequence shown here is derived from an EMBL/GenBank/DDBJ whole genome shotgun (WGS) entry which is preliminary data.</text>
</comment>
<dbReference type="InterPro" id="IPR036638">
    <property type="entry name" value="HLH_DNA-bd_sf"/>
</dbReference>
<feature type="region of interest" description="Disordered" evidence="6">
    <location>
        <begin position="691"/>
        <end position="787"/>
    </location>
</feature>
<dbReference type="SMART" id="SM00353">
    <property type="entry name" value="HLH"/>
    <property type="match status" value="1"/>
</dbReference>
<proteinExistence type="predicted"/>
<evidence type="ECO:0000256" key="1">
    <source>
        <dbReference type="ARBA" id="ARBA00004123"/>
    </source>
</evidence>
<feature type="compositionally biased region" description="Polar residues" evidence="6">
    <location>
        <begin position="109"/>
        <end position="125"/>
    </location>
</feature>
<evidence type="ECO:0000256" key="2">
    <source>
        <dbReference type="ARBA" id="ARBA00023015"/>
    </source>
</evidence>
<feature type="compositionally biased region" description="Low complexity" evidence="6">
    <location>
        <begin position="233"/>
        <end position="242"/>
    </location>
</feature>
<keyword evidence="2" id="KW-0805">Transcription regulation</keyword>
<feature type="region of interest" description="Disordered" evidence="6">
    <location>
        <begin position="108"/>
        <end position="197"/>
    </location>
</feature>
<dbReference type="EMBL" id="JANAWD010000338">
    <property type="protein sequence ID" value="KAJ3481122.1"/>
    <property type="molecule type" value="Genomic_DNA"/>
</dbReference>
<reference evidence="8" key="1">
    <citation type="submission" date="2022-07" db="EMBL/GenBank/DDBJ databases">
        <title>Genome Sequence of Physisporinus lineatus.</title>
        <authorList>
            <person name="Buettner E."/>
        </authorList>
    </citation>
    <scope>NUCLEOTIDE SEQUENCE</scope>
    <source>
        <strain evidence="8">VT162</strain>
    </source>
</reference>
<comment type="subcellular location">
    <subcellularLocation>
        <location evidence="1">Nucleus</location>
    </subcellularLocation>
</comment>
<feature type="region of interest" description="Disordered" evidence="6">
    <location>
        <begin position="212"/>
        <end position="260"/>
    </location>
</feature>
<organism evidence="8 9">
    <name type="scientific">Meripilus lineatus</name>
    <dbReference type="NCBI Taxonomy" id="2056292"/>
    <lineage>
        <taxon>Eukaryota</taxon>
        <taxon>Fungi</taxon>
        <taxon>Dikarya</taxon>
        <taxon>Basidiomycota</taxon>
        <taxon>Agaricomycotina</taxon>
        <taxon>Agaricomycetes</taxon>
        <taxon>Polyporales</taxon>
        <taxon>Meripilaceae</taxon>
        <taxon>Meripilus</taxon>
    </lineage>
</organism>
<dbReference type="GO" id="GO:0000978">
    <property type="term" value="F:RNA polymerase II cis-regulatory region sequence-specific DNA binding"/>
    <property type="evidence" value="ECO:0007669"/>
    <property type="project" value="TreeGrafter"/>
</dbReference>
<evidence type="ECO:0000313" key="8">
    <source>
        <dbReference type="EMBL" id="KAJ3481122.1"/>
    </source>
</evidence>
<dbReference type="Proteomes" id="UP001212997">
    <property type="component" value="Unassembled WGS sequence"/>
</dbReference>
<keyword evidence="9" id="KW-1185">Reference proteome</keyword>
<keyword evidence="5" id="KW-0539">Nucleus</keyword>
<evidence type="ECO:0000256" key="6">
    <source>
        <dbReference type="SAM" id="MobiDB-lite"/>
    </source>
</evidence>
<feature type="domain" description="BHLH" evidence="7">
    <location>
        <begin position="483"/>
        <end position="595"/>
    </location>
</feature>
<sequence length="787" mass="83485">MTTTFYNAASYKPQILSRTEGFHLPSPAPSTPPSSEATPAGTNNTSPGTNNGSSNGNNGNGFDTHNLFITPPSYLSVPETFRKFPGHPHSENSSGMDFSEEIASLIANPPTSTTSHERSTQSPPNVNAYDDYRGHTHNIFDISAPNTHHHHQPPHSPFGTGPGSSAFSLPPTSSIHSHSHSHSSNHGGPASLNSHGLHDFASHSHFNSTVPAIGSSMRYEPPPTSPFSLNHPSSHSSSSTTTANGLPGAEPSSVSSFSSHISNISSLSGFSVTTQTSDGFPHHPHHGHLANGHQRQTPSPVSATSPHPDYTSHTTSRSRSRSRTSTSNTNAVNINPPSTNGGPTRRTRAKRNSVSSVSPPPLHRHNTQPLVIPNGNGSSGATPNGRGPVSPLSIHSSNGWFISPSQHGHQGAEYSLPTPDSVHGGFSAFTGGSLPLSGVSPKEVNVPGIGNVGVHGHPMKGGESPPTDMATKQALLANEKRRRRRESHNAVERRRRDNINEKISELATLIPECLLDPTAPTSALALPNQLEGASDDVLLGNTTPIGVEKKEEEDAKDINVGIGKGDSKDVDAANGGVKANKGMILRKSVEYIRYLQQLVTVQASRNRDLEQQLQTYRSGGAPNDTASNISGVSGDGDDLAGLMLHDEVDGEDAFNLLSAAGMNGSSFQDATSHHRKAFSGFELESVEEMDLEDDHTHHAHSSTQGMRSRSHQDHDEDMDRPSTAGTGPGETSPSANSLDDDVNEELEEEERGRKGRDGGRPGICTGKSQGIMVGDVKIKEEKDMETS</sequence>
<keyword evidence="4" id="KW-0804">Transcription</keyword>
<dbReference type="AlphaFoldDB" id="A0AAD5V3I8"/>
<dbReference type="SUPFAM" id="SSF47459">
    <property type="entry name" value="HLH, helix-loop-helix DNA-binding domain"/>
    <property type="match status" value="1"/>
</dbReference>
<dbReference type="CDD" id="cd11387">
    <property type="entry name" value="bHLHzip_USF_MITF"/>
    <property type="match status" value="1"/>
</dbReference>
<feature type="compositionally biased region" description="Basic and acidic residues" evidence="6">
    <location>
        <begin position="750"/>
        <end position="759"/>
    </location>
</feature>
<feature type="region of interest" description="Disordered" evidence="6">
    <location>
        <begin position="274"/>
        <end position="392"/>
    </location>
</feature>
<dbReference type="PANTHER" id="PTHR45776">
    <property type="entry name" value="MIP04163P"/>
    <property type="match status" value="1"/>
</dbReference>
<evidence type="ECO:0000256" key="4">
    <source>
        <dbReference type="ARBA" id="ARBA00023163"/>
    </source>
</evidence>
<dbReference type="InterPro" id="IPR011598">
    <property type="entry name" value="bHLH_dom"/>
</dbReference>